<dbReference type="PANTHER" id="PTHR32308">
    <property type="entry name" value="LYASE BETA SUBUNIT, PUTATIVE (AFU_ORTHOLOGUE AFUA_4G13030)-RELATED"/>
    <property type="match status" value="1"/>
</dbReference>
<dbReference type="RefSeq" id="WP_119424713.1">
    <property type="nucleotide sequence ID" value="NZ_QQXK01000014.1"/>
</dbReference>
<evidence type="ECO:0000256" key="2">
    <source>
        <dbReference type="ARBA" id="ARBA00022723"/>
    </source>
</evidence>
<reference evidence="4 5" key="1">
    <citation type="submission" date="2018-07" db="EMBL/GenBank/DDBJ databases">
        <title>Arthrobacter sp. nov., isolated from raw cow's milk with high bacterial count.</title>
        <authorList>
            <person name="Hahne J."/>
            <person name="Isele D."/>
            <person name="Lipski A."/>
        </authorList>
    </citation>
    <scope>NUCLEOTIDE SEQUENCE [LARGE SCALE GENOMIC DNA]</scope>
    <source>
        <strain evidence="4 5">JZ R-35</strain>
    </source>
</reference>
<organism evidence="4 5">
    <name type="scientific">Galactobacter valiniphilus</name>
    <dbReference type="NCBI Taxonomy" id="2676122"/>
    <lineage>
        <taxon>Bacteria</taxon>
        <taxon>Bacillati</taxon>
        <taxon>Actinomycetota</taxon>
        <taxon>Actinomycetes</taxon>
        <taxon>Micrococcales</taxon>
        <taxon>Micrococcaceae</taxon>
        <taxon>Galactobacter</taxon>
    </lineage>
</organism>
<dbReference type="Pfam" id="PF22484">
    <property type="entry name" value="DUF6986"/>
    <property type="match status" value="1"/>
</dbReference>
<dbReference type="InterPro" id="IPR054255">
    <property type="entry name" value="DUF6986"/>
</dbReference>
<comment type="cofactor">
    <cofactor evidence="1">
        <name>Mg(2+)</name>
        <dbReference type="ChEBI" id="CHEBI:18420"/>
    </cofactor>
</comment>
<gene>
    <name evidence="4" type="ORF">DWB68_08535</name>
</gene>
<dbReference type="SUPFAM" id="SSF51621">
    <property type="entry name" value="Phosphoenolpyruvate/pyruvate domain"/>
    <property type="match status" value="1"/>
</dbReference>
<keyword evidence="5" id="KW-1185">Reference proteome</keyword>
<evidence type="ECO:0000256" key="3">
    <source>
        <dbReference type="ARBA" id="ARBA00022842"/>
    </source>
</evidence>
<keyword evidence="3" id="KW-0460">Magnesium</keyword>
<dbReference type="GO" id="GO:0000287">
    <property type="term" value="F:magnesium ion binding"/>
    <property type="evidence" value="ECO:0007669"/>
    <property type="project" value="TreeGrafter"/>
</dbReference>
<dbReference type="Gene3D" id="3.20.20.60">
    <property type="entry name" value="Phosphoenolpyruvate-binding domains"/>
    <property type="match status" value="1"/>
</dbReference>
<evidence type="ECO:0000256" key="1">
    <source>
        <dbReference type="ARBA" id="ARBA00001946"/>
    </source>
</evidence>
<dbReference type="InterPro" id="IPR015813">
    <property type="entry name" value="Pyrv/PenolPyrv_kinase-like_dom"/>
</dbReference>
<protein>
    <submittedName>
        <fullName evidence="4">Aldolase</fullName>
    </submittedName>
</protein>
<evidence type="ECO:0000313" key="5">
    <source>
        <dbReference type="Proteomes" id="UP000265419"/>
    </source>
</evidence>
<dbReference type="InterPro" id="IPR040442">
    <property type="entry name" value="Pyrv_kinase-like_dom_sf"/>
</dbReference>
<dbReference type="AlphaFoldDB" id="A0A399JDY3"/>
<dbReference type="Proteomes" id="UP000265419">
    <property type="component" value="Unassembled WGS sequence"/>
</dbReference>
<comment type="caution">
    <text evidence="4">The sequence shown here is derived from an EMBL/GenBank/DDBJ whole genome shotgun (WGS) entry which is preliminary data.</text>
</comment>
<dbReference type="EMBL" id="QQXK01000014">
    <property type="protein sequence ID" value="RII42262.1"/>
    <property type="molecule type" value="Genomic_DNA"/>
</dbReference>
<proteinExistence type="predicted"/>
<name>A0A399JDY3_9MICC</name>
<accession>A0A399JDY3</accession>
<evidence type="ECO:0000313" key="4">
    <source>
        <dbReference type="EMBL" id="RII42262.1"/>
    </source>
</evidence>
<keyword evidence="2" id="KW-0479">Metal-binding</keyword>
<dbReference type="PANTHER" id="PTHR32308:SF10">
    <property type="entry name" value="CITRATE LYASE SUBUNIT BETA"/>
    <property type="match status" value="1"/>
</dbReference>
<sequence length="413" mass="44577">MGVLSEADLSRADEALAGTDALLAREYPGDREVRQPVHTVYVGMDRYTPELPAQWGQQALAAAAAHGGVAGVAELVGLAGDAGLIANVQRKLENEPIEDLRLDAEDGYGDHPEREDQDVVLMATRVAEAMERGLTTPFIGTRFKCLEEPARRRGLHTLDLFVSTLMSRAGRLPEGVTITLPKVSTLEQVEVMVEVCRKLEQAHGLPERALTFEVQAETPQIILGGDGTVTAARLLRVGDGRITSLHYGTYDYSAFLGIDAAHQSMEHPVADAAKDLLQLAVAATGVHLSDGSTNILPIGDQAPEAWKLHARLVRRHLERGIRQGWDLHPAQLVTRYLATYAYYRDGYEQAAIRLANYLGGVQTAIMDEPATARALAGFLHRGIVCGAISAEDLAAVAPLTPQQVAEGARPPAR</sequence>
<dbReference type="GO" id="GO:0006107">
    <property type="term" value="P:oxaloacetate metabolic process"/>
    <property type="evidence" value="ECO:0007669"/>
    <property type="project" value="TreeGrafter"/>
</dbReference>
<dbReference type="GO" id="GO:0003824">
    <property type="term" value="F:catalytic activity"/>
    <property type="evidence" value="ECO:0007669"/>
    <property type="project" value="InterPro"/>
</dbReference>